<keyword evidence="1" id="KW-0732">Signal</keyword>
<reference evidence="2" key="1">
    <citation type="journal article" date="2020" name="mSystems">
        <title>Genome- and Community-Level Interaction Insights into Carbon Utilization and Element Cycling Functions of Hydrothermarchaeota in Hydrothermal Sediment.</title>
        <authorList>
            <person name="Zhou Z."/>
            <person name="Liu Y."/>
            <person name="Xu W."/>
            <person name="Pan J."/>
            <person name="Luo Z.H."/>
            <person name="Li M."/>
        </authorList>
    </citation>
    <scope>NUCLEOTIDE SEQUENCE [LARGE SCALE GENOMIC DNA]</scope>
    <source>
        <strain evidence="2">SpSt-349</strain>
    </source>
</reference>
<evidence type="ECO:0000256" key="1">
    <source>
        <dbReference type="SAM" id="SignalP"/>
    </source>
</evidence>
<dbReference type="EMBL" id="DSOV01000012">
    <property type="protein sequence ID" value="HEN41531.1"/>
    <property type="molecule type" value="Genomic_DNA"/>
</dbReference>
<comment type="caution">
    <text evidence="2">The sequence shown here is derived from an EMBL/GenBank/DDBJ whole genome shotgun (WGS) entry which is preliminary data.</text>
</comment>
<organism evidence="2">
    <name type="scientific">Geobacter metallireducens</name>
    <dbReference type="NCBI Taxonomy" id="28232"/>
    <lineage>
        <taxon>Bacteria</taxon>
        <taxon>Pseudomonadati</taxon>
        <taxon>Thermodesulfobacteriota</taxon>
        <taxon>Desulfuromonadia</taxon>
        <taxon>Geobacterales</taxon>
        <taxon>Geobacteraceae</taxon>
        <taxon>Geobacter</taxon>
    </lineage>
</organism>
<dbReference type="AlphaFoldDB" id="A0A831XLD9"/>
<proteinExistence type="predicted"/>
<gene>
    <name evidence="2" type="ORF">ENQ87_04005</name>
</gene>
<protein>
    <recommendedName>
        <fullName evidence="3">Lipoprotein</fullName>
    </recommendedName>
</protein>
<name>A0A831XLD9_GEOME</name>
<evidence type="ECO:0008006" key="3">
    <source>
        <dbReference type="Google" id="ProtNLM"/>
    </source>
</evidence>
<feature type="chain" id="PRO_5032607485" description="Lipoprotein" evidence="1">
    <location>
        <begin position="23"/>
        <end position="186"/>
    </location>
</feature>
<accession>A0A831XLD9</accession>
<feature type="signal peptide" evidence="1">
    <location>
        <begin position="1"/>
        <end position="22"/>
    </location>
</feature>
<dbReference type="Gene3D" id="3.40.190.10">
    <property type="entry name" value="Periplasmic binding protein-like II"/>
    <property type="match status" value="1"/>
</dbReference>
<evidence type="ECO:0000313" key="2">
    <source>
        <dbReference type="EMBL" id="HEN41531.1"/>
    </source>
</evidence>
<sequence length="186" mass="20103">MKKLLCCIVAVSVLVAAQLCGACVGRTLHIGVPNAPQERLLAEMMSLIISERTGTAVKIQVYRDTRELYGAVRKGEVNLLVETPDRALELLGKPRDGGGQSARETIKSGYRSTYNLAWLEPFGGTPPYSPVLTVETLGNYPALPKLLAKLAGSLSNDAYARLLKSSDSGEGTRKAVRDFLKSKKLI</sequence>